<protein>
    <recommendedName>
        <fullName evidence="4">Secreted protein</fullName>
    </recommendedName>
</protein>
<evidence type="ECO:0000256" key="1">
    <source>
        <dbReference type="SAM" id="MobiDB-lite"/>
    </source>
</evidence>
<gene>
    <name evidence="2" type="ORF">NEF87_004385</name>
</gene>
<keyword evidence="3" id="KW-1185">Reference proteome</keyword>
<evidence type="ECO:0000313" key="3">
    <source>
        <dbReference type="Proteomes" id="UP001208689"/>
    </source>
</evidence>
<evidence type="ECO:0000313" key="2">
    <source>
        <dbReference type="EMBL" id="UYP48100.1"/>
    </source>
</evidence>
<evidence type="ECO:0008006" key="4">
    <source>
        <dbReference type="Google" id="ProtNLM"/>
    </source>
</evidence>
<proteinExistence type="predicted"/>
<dbReference type="Proteomes" id="UP001208689">
    <property type="component" value="Chromosome"/>
</dbReference>
<dbReference type="EMBL" id="CP104013">
    <property type="protein sequence ID" value="UYP48100.1"/>
    <property type="molecule type" value="Genomic_DNA"/>
</dbReference>
<sequence>MMLKCFFLISHVGFFWHINTVAFLNNLMSEENSSENKHIQKKISNISGQGNEPELKSDKKIHYPKGYLARIPE</sequence>
<reference evidence="2" key="1">
    <citation type="submission" date="2022-09" db="EMBL/GenBank/DDBJ databases">
        <title>Actin cytoskeleton and complex cell architecture in an #Asgard archaeon.</title>
        <authorList>
            <person name="Ponce Toledo R.I."/>
            <person name="Schleper C."/>
            <person name="Rodrigues Oliveira T."/>
            <person name="Wollweber F."/>
            <person name="Xu J."/>
            <person name="Rittmann S."/>
            <person name="Klingl A."/>
            <person name="Pilhofer M."/>
        </authorList>
    </citation>
    <scope>NUCLEOTIDE SEQUENCE</scope>
    <source>
        <strain evidence="2">B-35</strain>
    </source>
</reference>
<feature type="region of interest" description="Disordered" evidence="1">
    <location>
        <begin position="38"/>
        <end position="61"/>
    </location>
</feature>
<name>A0ABY6HX43_9ARCH</name>
<organism evidence="2 3">
    <name type="scientific">Candidatus Lokiarchaeum ossiferum</name>
    <dbReference type="NCBI Taxonomy" id="2951803"/>
    <lineage>
        <taxon>Archaea</taxon>
        <taxon>Promethearchaeati</taxon>
        <taxon>Promethearchaeota</taxon>
        <taxon>Promethearchaeia</taxon>
        <taxon>Promethearchaeales</taxon>
        <taxon>Promethearchaeaceae</taxon>
        <taxon>Candidatus Lokiarchaeum</taxon>
    </lineage>
</organism>
<accession>A0ABY6HX43</accession>